<protein>
    <submittedName>
        <fullName evidence="1">Ribonuclease HII</fullName>
        <ecNumber evidence="1">3.1.26.4</ecNumber>
    </submittedName>
</protein>
<name>A0ACC6P6H0_9BACL</name>
<reference evidence="1" key="1">
    <citation type="submission" date="2024-03" db="EMBL/GenBank/DDBJ databases">
        <title>Whole genome sequecning of epiphytes from Marcgravia umbellata leaves.</title>
        <authorList>
            <person name="Kumar G."/>
            <person name="Savka M.A."/>
        </authorList>
    </citation>
    <scope>NUCLEOTIDE SEQUENCE</scope>
    <source>
        <strain evidence="1">RIT_BL5</strain>
    </source>
</reference>
<evidence type="ECO:0000313" key="1">
    <source>
        <dbReference type="EMBL" id="MEJ8302520.1"/>
    </source>
</evidence>
<keyword evidence="1" id="KW-0378">Hydrolase</keyword>
<accession>A0ACC6P6H0</accession>
<sequence length="237" mass="26314">MHNRTEENEMPRAKKSEETTKAASKPKKIKIEVDRLLLEKELWAEGFEHIAGVDEVGRGCMFGDVVAAAVILPTGLKIEGIDDSKKLSEKKRDELYDIILREAVAVAVGRVDPKTIDRINIKQASRLAMTMAVEALTEQPDALLVDAETIQVDLPQRAIIKGDSLSQSIGAASIVAKVTRDRLCAGEWEQDYPGYGIAVHKGYGTAVHREKILELGISDLHRHSFLVKMKAEYEDLR</sequence>
<keyword evidence="2" id="KW-1185">Reference proteome</keyword>
<dbReference type="EMBL" id="JBBKAR010000001">
    <property type="protein sequence ID" value="MEJ8302520.1"/>
    <property type="molecule type" value="Genomic_DNA"/>
</dbReference>
<comment type="caution">
    <text evidence="1">The sequence shown here is derived from an EMBL/GenBank/DDBJ whole genome shotgun (WGS) entry which is preliminary data.</text>
</comment>
<evidence type="ECO:0000313" key="2">
    <source>
        <dbReference type="Proteomes" id="UP001380953"/>
    </source>
</evidence>
<organism evidence="1 2">
    <name type="scientific">Saccharibacillus sacchari</name>
    <dbReference type="NCBI Taxonomy" id="456493"/>
    <lineage>
        <taxon>Bacteria</taxon>
        <taxon>Bacillati</taxon>
        <taxon>Bacillota</taxon>
        <taxon>Bacilli</taxon>
        <taxon>Bacillales</taxon>
        <taxon>Paenibacillaceae</taxon>
        <taxon>Saccharibacillus</taxon>
    </lineage>
</organism>
<gene>
    <name evidence="1" type="ORF">WKI47_01180</name>
</gene>
<dbReference type="Proteomes" id="UP001380953">
    <property type="component" value="Unassembled WGS sequence"/>
</dbReference>
<proteinExistence type="predicted"/>
<dbReference type="EC" id="3.1.26.4" evidence="1"/>